<feature type="non-terminal residue" evidence="2">
    <location>
        <position position="28"/>
    </location>
</feature>
<evidence type="ECO:0000313" key="2">
    <source>
        <dbReference type="EMBL" id="SVC50378.1"/>
    </source>
</evidence>
<accession>A0A382MPJ0</accession>
<dbReference type="InterPro" id="IPR023405">
    <property type="entry name" value="Topo_IA_core_domain"/>
</dbReference>
<sequence length="28" mass="3010">MSNLVIVESPVKAKALQNYLGSSYNVLA</sequence>
<reference evidence="2" key="1">
    <citation type="submission" date="2018-05" db="EMBL/GenBank/DDBJ databases">
        <authorList>
            <person name="Lanie J.A."/>
            <person name="Ng W.-L."/>
            <person name="Kazmierczak K.M."/>
            <person name="Andrzejewski T.M."/>
            <person name="Davidsen T.M."/>
            <person name="Wayne K.J."/>
            <person name="Tettelin H."/>
            <person name="Glass J.I."/>
            <person name="Rusch D."/>
            <person name="Podicherti R."/>
            <person name="Tsui H.-C.T."/>
            <person name="Winkler M.E."/>
        </authorList>
    </citation>
    <scope>NUCLEOTIDE SEQUENCE</scope>
</reference>
<gene>
    <name evidence="2" type="ORF">METZ01_LOCUS303232</name>
</gene>
<organism evidence="2">
    <name type="scientific">marine metagenome</name>
    <dbReference type="NCBI Taxonomy" id="408172"/>
    <lineage>
        <taxon>unclassified sequences</taxon>
        <taxon>metagenomes</taxon>
        <taxon>ecological metagenomes</taxon>
    </lineage>
</organism>
<dbReference type="Gene3D" id="3.40.50.140">
    <property type="match status" value="1"/>
</dbReference>
<proteinExistence type="predicted"/>
<dbReference type="AlphaFoldDB" id="A0A382MPJ0"/>
<protein>
    <recommendedName>
        <fullName evidence="1">Toprim domain-containing protein</fullName>
    </recommendedName>
</protein>
<dbReference type="InterPro" id="IPR006171">
    <property type="entry name" value="TOPRIM_dom"/>
</dbReference>
<dbReference type="PROSITE" id="PS50880">
    <property type="entry name" value="TOPRIM"/>
    <property type="match status" value="1"/>
</dbReference>
<dbReference type="EMBL" id="UINC01094818">
    <property type="protein sequence ID" value="SVC50378.1"/>
    <property type="molecule type" value="Genomic_DNA"/>
</dbReference>
<dbReference type="SUPFAM" id="SSF56712">
    <property type="entry name" value="Prokaryotic type I DNA topoisomerase"/>
    <property type="match status" value="1"/>
</dbReference>
<evidence type="ECO:0000259" key="1">
    <source>
        <dbReference type="PROSITE" id="PS50880"/>
    </source>
</evidence>
<name>A0A382MPJ0_9ZZZZ</name>
<feature type="domain" description="Toprim" evidence="1">
    <location>
        <begin position="2"/>
        <end position="28"/>
    </location>
</feature>